<comment type="pathway">
    <text evidence="1 5">Carotenoid biosynthesis.</text>
</comment>
<sequence>MTLLERGDRVGGKLRELAVAGQAIDSGPTVVTMRWAFDQLFGAAGRQLADYVDLIPLEVLARHAWPDGARLDLFAQLEATASAITSLSGSDDAAGYRRFCAHTERIYKIVEQPFLRSERPSMSSIVTAKGLRGALEFAGIDWHRSMWRALSSFFADPRLRQLFGRYATYYGSSPFRCPATLNLIAHVERAGVWRIGGGMYRLAEALAKLATELGVTLRTGCEVSRVIVADRRAVGVELASSERITADAVVVNAAPQALDEGRLGAELRGCVNYERGAARSLSAVTWSAWARTRGFPLAHHNVFFSADYAAEFQALERGELIDDPTVYVCAQDRLDGIAPLDATPDWSAPERLLILVNAPPRGDEDPWSSAELDALEQRSFAVLRAAGLEVEIIEQVRTSPTQFERLFPATGGALYGFSTHAMMAPFRRPRARANIERLYLAGGGAHPGAGIPMVCLSGQIAGRAVAADLGLSA</sequence>
<dbReference type="InterPro" id="IPR014105">
    <property type="entry name" value="Carotenoid/retinoid_OxRdtase"/>
</dbReference>
<dbReference type="Pfam" id="PF01593">
    <property type="entry name" value="Amino_oxidase"/>
    <property type="match status" value="1"/>
</dbReference>
<comment type="similarity">
    <text evidence="2 5">Belongs to the carotenoid/retinoid oxidoreductase family.</text>
</comment>
<dbReference type="Proteomes" id="UP000031599">
    <property type="component" value="Unassembled WGS sequence"/>
</dbReference>
<evidence type="ECO:0000256" key="3">
    <source>
        <dbReference type="ARBA" id="ARBA00022746"/>
    </source>
</evidence>
<name>A0A0C2CNF2_9BACT</name>
<organism evidence="7 8">
    <name type="scientific">Enhygromyxa salina</name>
    <dbReference type="NCBI Taxonomy" id="215803"/>
    <lineage>
        <taxon>Bacteria</taxon>
        <taxon>Pseudomonadati</taxon>
        <taxon>Myxococcota</taxon>
        <taxon>Polyangia</taxon>
        <taxon>Nannocystales</taxon>
        <taxon>Nannocystaceae</taxon>
        <taxon>Enhygromyxa</taxon>
    </lineage>
</organism>
<dbReference type="PANTHER" id="PTHR43734:SF7">
    <property type="entry name" value="4,4'-DIAPONEUROSPORENE OXYGENASE"/>
    <property type="match status" value="1"/>
</dbReference>
<dbReference type="PANTHER" id="PTHR43734">
    <property type="entry name" value="PHYTOENE DESATURASE"/>
    <property type="match status" value="1"/>
</dbReference>
<comment type="caution">
    <text evidence="7">The sequence shown here is derived from an EMBL/GenBank/DDBJ whole genome shotgun (WGS) entry which is preliminary data.</text>
</comment>
<evidence type="ECO:0000313" key="7">
    <source>
        <dbReference type="EMBL" id="KIG12731.1"/>
    </source>
</evidence>
<protein>
    <submittedName>
        <fullName evidence="7">Methoxyneurosporene dehydrogenase</fullName>
    </submittedName>
</protein>
<gene>
    <name evidence="7" type="ORF">DB30_01089</name>
</gene>
<dbReference type="InterPro" id="IPR036188">
    <property type="entry name" value="FAD/NAD-bd_sf"/>
</dbReference>
<keyword evidence="4 5" id="KW-0560">Oxidoreductase</keyword>
<dbReference type="AlphaFoldDB" id="A0A0C2CNF2"/>
<dbReference type="GO" id="GO:0016491">
    <property type="term" value="F:oxidoreductase activity"/>
    <property type="evidence" value="ECO:0007669"/>
    <property type="project" value="UniProtKB-KW"/>
</dbReference>
<reference evidence="7 8" key="1">
    <citation type="submission" date="2014-12" db="EMBL/GenBank/DDBJ databases">
        <title>Genome assembly of Enhygromyxa salina DSM 15201.</title>
        <authorList>
            <person name="Sharma G."/>
            <person name="Subramanian S."/>
        </authorList>
    </citation>
    <scope>NUCLEOTIDE SEQUENCE [LARGE SCALE GENOMIC DNA]</scope>
    <source>
        <strain evidence="7 8">DSM 15201</strain>
    </source>
</reference>
<evidence type="ECO:0000256" key="4">
    <source>
        <dbReference type="ARBA" id="ARBA00023002"/>
    </source>
</evidence>
<dbReference type="GO" id="GO:0016117">
    <property type="term" value="P:carotenoid biosynthetic process"/>
    <property type="evidence" value="ECO:0007669"/>
    <property type="project" value="UniProtKB-KW"/>
</dbReference>
<accession>A0A0C2CNF2</accession>
<dbReference type="EMBL" id="JMCC02000120">
    <property type="protein sequence ID" value="KIG12731.1"/>
    <property type="molecule type" value="Genomic_DNA"/>
</dbReference>
<dbReference type="SUPFAM" id="SSF51905">
    <property type="entry name" value="FAD/NAD(P)-binding domain"/>
    <property type="match status" value="1"/>
</dbReference>
<evidence type="ECO:0000259" key="6">
    <source>
        <dbReference type="Pfam" id="PF01593"/>
    </source>
</evidence>
<dbReference type="InterPro" id="IPR002937">
    <property type="entry name" value="Amino_oxidase"/>
</dbReference>
<feature type="domain" description="Amine oxidase" evidence="6">
    <location>
        <begin position="2"/>
        <end position="465"/>
    </location>
</feature>
<dbReference type="NCBIfam" id="TIGR02734">
    <property type="entry name" value="crtI_fam"/>
    <property type="match status" value="1"/>
</dbReference>
<evidence type="ECO:0000256" key="1">
    <source>
        <dbReference type="ARBA" id="ARBA00004829"/>
    </source>
</evidence>
<keyword evidence="3 5" id="KW-0125">Carotenoid biosynthesis</keyword>
<evidence type="ECO:0000256" key="5">
    <source>
        <dbReference type="RuleBase" id="RU362075"/>
    </source>
</evidence>
<evidence type="ECO:0000313" key="8">
    <source>
        <dbReference type="Proteomes" id="UP000031599"/>
    </source>
</evidence>
<dbReference type="Gene3D" id="3.50.50.60">
    <property type="entry name" value="FAD/NAD(P)-binding domain"/>
    <property type="match status" value="2"/>
</dbReference>
<evidence type="ECO:0000256" key="2">
    <source>
        <dbReference type="ARBA" id="ARBA00006046"/>
    </source>
</evidence>
<proteinExistence type="inferred from homology"/>